<gene>
    <name evidence="1" type="ORF">MSG28_003743</name>
</gene>
<protein>
    <submittedName>
        <fullName evidence="1">Uncharacterized protein</fullName>
    </submittedName>
</protein>
<accession>A0ACC0KH93</accession>
<keyword evidence="2" id="KW-1185">Reference proteome</keyword>
<organism evidence="1 2">
    <name type="scientific">Choristoneura fumiferana</name>
    <name type="common">Spruce budworm moth</name>
    <name type="synonym">Archips fumiferana</name>
    <dbReference type="NCBI Taxonomy" id="7141"/>
    <lineage>
        <taxon>Eukaryota</taxon>
        <taxon>Metazoa</taxon>
        <taxon>Ecdysozoa</taxon>
        <taxon>Arthropoda</taxon>
        <taxon>Hexapoda</taxon>
        <taxon>Insecta</taxon>
        <taxon>Pterygota</taxon>
        <taxon>Neoptera</taxon>
        <taxon>Endopterygota</taxon>
        <taxon>Lepidoptera</taxon>
        <taxon>Glossata</taxon>
        <taxon>Ditrysia</taxon>
        <taxon>Tortricoidea</taxon>
        <taxon>Tortricidae</taxon>
        <taxon>Tortricinae</taxon>
        <taxon>Choristoneura</taxon>
    </lineage>
</organism>
<evidence type="ECO:0000313" key="2">
    <source>
        <dbReference type="Proteomes" id="UP001064048"/>
    </source>
</evidence>
<proteinExistence type="predicted"/>
<dbReference type="Proteomes" id="UP001064048">
    <property type="component" value="Chromosome 5"/>
</dbReference>
<sequence length="314" mass="32847">MRVVCVPLGSGSAGRRTNSQPASSKSSTSKQSAVSTWAPPAASAAPPAPPVGSGTVMRSSPPEHTSTSIKQGLPVPILLDLGRPNTLGISNAGTSRNVATSAGIRLWMRRVGARRGGRGGRRRAQVEGGAEEDVDVGGEPLERGEGRPRRAPPKRYQPDAADARQIQPGSAWQAVLTDAAAGGDVLALQETLQVADLEVHDGDALQRARGQRAARRAHRAAAAPQARAAVTSLEEQITVGGEKSSSGDDEPKDEALADLPPGGLTTSHINEKPCDALKNRRWLSIVLRKIPKVGGAEEISPRALEVLKPALYKD</sequence>
<reference evidence="1 2" key="1">
    <citation type="journal article" date="2022" name="Genome Biol. Evol.">
        <title>The Spruce Budworm Genome: Reconstructing the Evolutionary History of Antifreeze Proteins.</title>
        <authorList>
            <person name="Beliveau C."/>
            <person name="Gagne P."/>
            <person name="Picq S."/>
            <person name="Vernygora O."/>
            <person name="Keeling C.I."/>
            <person name="Pinkney K."/>
            <person name="Doucet D."/>
            <person name="Wen F."/>
            <person name="Johnston J.S."/>
            <person name="Maaroufi H."/>
            <person name="Boyle B."/>
            <person name="Laroche J."/>
            <person name="Dewar K."/>
            <person name="Juretic N."/>
            <person name="Blackburn G."/>
            <person name="Nisole A."/>
            <person name="Brunet B."/>
            <person name="Brandao M."/>
            <person name="Lumley L."/>
            <person name="Duan J."/>
            <person name="Quan G."/>
            <person name="Lucarotti C.J."/>
            <person name="Roe A.D."/>
            <person name="Sperling F.A.H."/>
            <person name="Levesque R.C."/>
            <person name="Cusson M."/>
        </authorList>
    </citation>
    <scope>NUCLEOTIDE SEQUENCE [LARGE SCALE GENOMIC DNA]</scope>
    <source>
        <strain evidence="1">Glfc:IPQL:Cfum</strain>
    </source>
</reference>
<comment type="caution">
    <text evidence="1">The sequence shown here is derived from an EMBL/GenBank/DDBJ whole genome shotgun (WGS) entry which is preliminary data.</text>
</comment>
<name>A0ACC0KH93_CHOFU</name>
<dbReference type="EMBL" id="CM046105">
    <property type="protein sequence ID" value="KAI8435436.1"/>
    <property type="molecule type" value="Genomic_DNA"/>
</dbReference>
<evidence type="ECO:0000313" key="1">
    <source>
        <dbReference type="EMBL" id="KAI8435436.1"/>
    </source>
</evidence>